<sequence length="73" mass="7975">MDTISVRIPRAYFTDGRVSTDALQQKLHQALWERTGVMPAPVRVFLHEGQAIMASGCGADDVERILGLGVKHG</sequence>
<protein>
    <recommendedName>
        <fullName evidence="3">MoaD/ThiS family protein</fullName>
    </recommendedName>
</protein>
<gene>
    <name evidence="1" type="ORF">I5U16_01700</name>
</gene>
<reference evidence="1 2" key="1">
    <citation type="submission" date="2020-11" db="EMBL/GenBank/DDBJ databases">
        <title>Enhanced detection system for hospital associated transmission using whole genome sequencing surveillance.</title>
        <authorList>
            <person name="Harrison L.H."/>
            <person name="Van Tyne D."/>
            <person name="Marsh J.W."/>
            <person name="Griffith M.P."/>
            <person name="Snyder D.J."/>
            <person name="Cooper V.S."/>
            <person name="Mustapha M."/>
        </authorList>
    </citation>
    <scope>NUCLEOTIDE SEQUENCE [LARGE SCALE GENOMIC DNA]</scope>
    <source>
        <strain evidence="1 2">SER00227</strain>
    </source>
</reference>
<comment type="caution">
    <text evidence="1">The sequence shown here is derived from an EMBL/GenBank/DDBJ whole genome shotgun (WGS) entry which is preliminary data.</text>
</comment>
<evidence type="ECO:0000313" key="2">
    <source>
        <dbReference type="Proteomes" id="UP000635335"/>
    </source>
</evidence>
<evidence type="ECO:0000313" key="1">
    <source>
        <dbReference type="EMBL" id="MBH1918872.1"/>
    </source>
</evidence>
<evidence type="ECO:0008006" key="3">
    <source>
        <dbReference type="Google" id="ProtNLM"/>
    </source>
</evidence>
<accession>A0ABS0LU88</accession>
<proteinExistence type="predicted"/>
<dbReference type="Proteomes" id="UP000635335">
    <property type="component" value="Unassembled WGS sequence"/>
</dbReference>
<organism evidence="1 2">
    <name type="scientific">Serratia surfactantfaciens</name>
    <dbReference type="NCBI Taxonomy" id="2741499"/>
    <lineage>
        <taxon>Bacteria</taxon>
        <taxon>Pseudomonadati</taxon>
        <taxon>Pseudomonadota</taxon>
        <taxon>Gammaproteobacteria</taxon>
        <taxon>Enterobacterales</taxon>
        <taxon>Yersiniaceae</taxon>
        <taxon>Serratia</taxon>
    </lineage>
</organism>
<keyword evidence="2" id="KW-1185">Reference proteome</keyword>
<dbReference type="EMBL" id="JADUMB010000001">
    <property type="protein sequence ID" value="MBH1918872.1"/>
    <property type="molecule type" value="Genomic_DNA"/>
</dbReference>
<name>A0ABS0LU88_9GAMM</name>
<dbReference type="RefSeq" id="WP_197667202.1">
    <property type="nucleotide sequence ID" value="NZ_JADUMB010000001.1"/>
</dbReference>